<dbReference type="PANTHER" id="PTHR48083">
    <property type="entry name" value="MEDIUM-CHAIN SPECIFIC ACYL-COA DEHYDROGENASE, MITOCHONDRIAL-RELATED"/>
    <property type="match status" value="1"/>
</dbReference>
<comment type="caution">
    <text evidence="5">The sequence shown here is derived from an EMBL/GenBank/DDBJ whole genome shotgun (WGS) entry which is preliminary data.</text>
</comment>
<dbReference type="SUPFAM" id="SSF47203">
    <property type="entry name" value="Acyl-CoA dehydrogenase C-terminal domain-like"/>
    <property type="match status" value="1"/>
</dbReference>
<dbReference type="GO" id="GO:0005737">
    <property type="term" value="C:cytoplasm"/>
    <property type="evidence" value="ECO:0007669"/>
    <property type="project" value="TreeGrafter"/>
</dbReference>
<dbReference type="RefSeq" id="WP_061264430.1">
    <property type="nucleotide sequence ID" value="NZ_BCSZ01000036.1"/>
</dbReference>
<dbReference type="PANTHER" id="PTHR48083:SF19">
    <property type="entry name" value="FLAVIN-DEPENDENT MONOOXYGENASE, OXYGENASE SUBUNIT HSAA"/>
    <property type="match status" value="1"/>
</dbReference>
<dbReference type="InterPro" id="IPR050741">
    <property type="entry name" value="Acyl-CoA_dehydrogenase"/>
</dbReference>
<dbReference type="InterPro" id="IPR046373">
    <property type="entry name" value="Acyl-CoA_Oxase/DH_mid-dom_sf"/>
</dbReference>
<dbReference type="PIRSF" id="PIRSF016578">
    <property type="entry name" value="HsaA"/>
    <property type="match status" value="1"/>
</dbReference>
<keyword evidence="2" id="KW-0274">FAD</keyword>
<proteinExistence type="predicted"/>
<dbReference type="Gene3D" id="1.20.140.10">
    <property type="entry name" value="Butyryl-CoA Dehydrogenase, subunit A, domain 3"/>
    <property type="match status" value="1"/>
</dbReference>
<evidence type="ECO:0000313" key="5">
    <source>
        <dbReference type="EMBL" id="GAT03926.1"/>
    </source>
</evidence>
<dbReference type="InterPro" id="IPR037069">
    <property type="entry name" value="AcylCoA_DH/ox_N_sf"/>
</dbReference>
<dbReference type="Gene3D" id="1.10.540.10">
    <property type="entry name" value="Acyl-CoA dehydrogenase/oxidase, N-terminal domain"/>
    <property type="match status" value="1"/>
</dbReference>
<evidence type="ECO:0000256" key="3">
    <source>
        <dbReference type="ARBA" id="ARBA00023002"/>
    </source>
</evidence>
<evidence type="ECO:0000259" key="4">
    <source>
        <dbReference type="Pfam" id="PF08028"/>
    </source>
</evidence>
<keyword evidence="1" id="KW-0285">Flavoprotein</keyword>
<evidence type="ECO:0000256" key="2">
    <source>
        <dbReference type="ARBA" id="ARBA00022827"/>
    </source>
</evidence>
<evidence type="ECO:0000313" key="6">
    <source>
        <dbReference type="Proteomes" id="UP000069705"/>
    </source>
</evidence>
<name>A0A117IFA6_MYCFO</name>
<reference evidence="6" key="2">
    <citation type="submission" date="2016-02" db="EMBL/GenBank/DDBJ databases">
        <title>Draft genome sequence of five rapidly growing Mycobacterium species.</title>
        <authorList>
            <person name="Katahira K."/>
            <person name="Gotou Y."/>
            <person name="Iida K."/>
            <person name="Ogura Y."/>
            <person name="Hayashi T."/>
        </authorList>
    </citation>
    <scope>NUCLEOTIDE SEQUENCE [LARGE SCALE GENOMIC DNA]</scope>
    <source>
        <strain evidence="6">JCM6368</strain>
    </source>
</reference>
<gene>
    <name evidence="5" type="ORF">RMCFA_4038</name>
</gene>
<accession>A0A117IFA6</accession>
<reference evidence="5 6" key="1">
    <citation type="journal article" date="2016" name="Genome Announc.">
        <title>Draft Genome Sequences of Five Rapidly Growing Mycobacterium Species, M. thermoresistibile, M. fortuitum subsp. acetamidolyticum, M. canariasense, M. brisbanense, and M. novocastrense.</title>
        <authorList>
            <person name="Katahira K."/>
            <person name="Ogura Y."/>
            <person name="Gotoh Y."/>
            <person name="Hayashi T."/>
        </authorList>
    </citation>
    <scope>NUCLEOTIDE SEQUENCE [LARGE SCALE GENOMIC DNA]</scope>
    <source>
        <strain evidence="5 6">JCM6368</strain>
    </source>
</reference>
<dbReference type="SUPFAM" id="SSF56645">
    <property type="entry name" value="Acyl-CoA dehydrogenase NM domain-like"/>
    <property type="match status" value="1"/>
</dbReference>
<dbReference type="GO" id="GO:0003995">
    <property type="term" value="F:acyl-CoA dehydrogenase activity"/>
    <property type="evidence" value="ECO:0007669"/>
    <property type="project" value="TreeGrafter"/>
</dbReference>
<dbReference type="GO" id="GO:0050660">
    <property type="term" value="F:flavin adenine dinucleotide binding"/>
    <property type="evidence" value="ECO:0007669"/>
    <property type="project" value="InterPro"/>
</dbReference>
<dbReference type="InterPro" id="IPR036250">
    <property type="entry name" value="AcylCo_DH-like_C"/>
</dbReference>
<sequence length="397" mass="43337">MTERVIDRVRDLADQLRHQGAEAEKIGKLTDETVKMMKAAGNIRLLQPKSHGGLEVHPREFAETVMATAALDPSAGWINGVVGVHPYQLAYADPKVAAEIWAEDVDTWVASPYAPQGVAKPVDGGYIFNGRWQFSSGTDHCDWIFLGAMLASNEPGAESVPIMPPQMLHMILPRQDYEIVEDSWNVVGLRGTGSKDVIVKDAFVPTYRTMDAMKVMDGTAQREAGMTETLYLMPWSTMFPLGISSATIGIAEGALAAALDYQRERVNSSGVAIKDDPYVMYAIAEAAADINAARQELLANADRIYDIVDSGKEVSFEDRAAGRRTQVRAVWRAVSAVDEIFARCGGNAARMDKPLQRYWRDVHVGQAHAIHVPGTVYHASALSSLGVDPQGPLRAMI</sequence>
<dbReference type="AlphaFoldDB" id="A0A117IFA6"/>
<organism evidence="5 6">
    <name type="scientific">Mycolicibacterium fortuitum subsp. acetamidolyticum</name>
    <dbReference type="NCBI Taxonomy" id="144550"/>
    <lineage>
        <taxon>Bacteria</taxon>
        <taxon>Bacillati</taxon>
        <taxon>Actinomycetota</taxon>
        <taxon>Actinomycetes</taxon>
        <taxon>Mycobacteriales</taxon>
        <taxon>Mycobacteriaceae</taxon>
        <taxon>Mycolicibacterium</taxon>
    </lineage>
</organism>
<evidence type="ECO:0000256" key="1">
    <source>
        <dbReference type="ARBA" id="ARBA00022630"/>
    </source>
</evidence>
<feature type="domain" description="Acyl-CoA dehydrogenase C-terminal" evidence="4">
    <location>
        <begin position="241"/>
        <end position="372"/>
    </location>
</feature>
<keyword evidence="3" id="KW-0560">Oxidoreductase</keyword>
<dbReference type="Proteomes" id="UP000069705">
    <property type="component" value="Unassembled WGS sequence"/>
</dbReference>
<dbReference type="Gene3D" id="2.40.110.10">
    <property type="entry name" value="Butyryl-CoA Dehydrogenase, subunit A, domain 2"/>
    <property type="match status" value="1"/>
</dbReference>
<dbReference type="GO" id="GO:0033539">
    <property type="term" value="P:fatty acid beta-oxidation using acyl-CoA dehydrogenase"/>
    <property type="evidence" value="ECO:0007669"/>
    <property type="project" value="TreeGrafter"/>
</dbReference>
<dbReference type="GO" id="GO:0016712">
    <property type="term" value="F:oxidoreductase activity, acting on paired donors, with incorporation or reduction of molecular oxygen, reduced flavin or flavoprotein as one donor, and incorporation of one atom of oxygen"/>
    <property type="evidence" value="ECO:0007669"/>
    <property type="project" value="TreeGrafter"/>
</dbReference>
<dbReference type="Pfam" id="PF08028">
    <property type="entry name" value="Acyl-CoA_dh_2"/>
    <property type="match status" value="1"/>
</dbReference>
<dbReference type="InterPro" id="IPR009100">
    <property type="entry name" value="AcylCoA_DH/oxidase_NM_dom_sf"/>
</dbReference>
<protein>
    <submittedName>
        <fullName evidence="5">Hydroxylase</fullName>
    </submittedName>
</protein>
<dbReference type="EMBL" id="BCSZ01000036">
    <property type="protein sequence ID" value="GAT03926.1"/>
    <property type="molecule type" value="Genomic_DNA"/>
</dbReference>
<dbReference type="InterPro" id="IPR013107">
    <property type="entry name" value="Acyl-CoA_DH_C"/>
</dbReference>